<dbReference type="Proteomes" id="UP000717585">
    <property type="component" value="Unassembled WGS sequence"/>
</dbReference>
<evidence type="ECO:0000313" key="2">
    <source>
        <dbReference type="Proteomes" id="UP000717585"/>
    </source>
</evidence>
<evidence type="ECO:0000313" key="1">
    <source>
        <dbReference type="EMBL" id="KAG9395377.1"/>
    </source>
</evidence>
<accession>A0A8J6E572</accession>
<protein>
    <submittedName>
        <fullName evidence="1">TPR repeat</fullName>
    </submittedName>
</protein>
<dbReference type="InterPro" id="IPR052769">
    <property type="entry name" value="TPR_domain_protein"/>
</dbReference>
<gene>
    <name evidence="1" type="ORF">J8273_2944</name>
</gene>
<dbReference type="Gene3D" id="1.25.40.10">
    <property type="entry name" value="Tetratricopeptide repeat domain"/>
    <property type="match status" value="1"/>
</dbReference>
<dbReference type="AlphaFoldDB" id="A0A8J6E572"/>
<dbReference type="SMART" id="SM00028">
    <property type="entry name" value="TPR"/>
    <property type="match status" value="3"/>
</dbReference>
<proteinExistence type="predicted"/>
<comment type="caution">
    <text evidence="1">The sequence shown here is derived from an EMBL/GenBank/DDBJ whole genome shotgun (WGS) entry which is preliminary data.</text>
</comment>
<dbReference type="OrthoDB" id="1872379at2759"/>
<sequence length="182" mass="20585">MEVVEEKVDTNTAKQLKDEGNDHFKRQDYVSAVSCYTEALEHAEDDEMRVILHSNCSLAHLKQEDYELAIKSAGEALKIDKTHCKSRLRRATAYEAKGNLFLALEDYKAVAEVALDAHPWLTRKIREIEPEAERQKQTEMKEALGQLRGLGDSLLKPFGLSTNNFAVKKDEGTGQFSISMKK</sequence>
<dbReference type="InterPro" id="IPR011990">
    <property type="entry name" value="TPR-like_helical_dom_sf"/>
</dbReference>
<reference evidence="1" key="1">
    <citation type="submission" date="2021-05" db="EMBL/GenBank/DDBJ databases">
        <title>A free-living protist that lacks canonical eukaryotic 1 DNA replication and segregation systems.</title>
        <authorList>
            <person name="Salas-Leiva D.E."/>
            <person name="Tromer E.C."/>
            <person name="Curtis B.A."/>
            <person name="Jerlstrom-Hultqvist J."/>
            <person name="Kolisko M."/>
            <person name="Yi Z."/>
            <person name="Salas-Leiva J.S."/>
            <person name="Gallot-Lavallee L."/>
            <person name="Kops G.J.P.L."/>
            <person name="Archibald J.M."/>
            <person name="Simpson A.G.B."/>
            <person name="Roger A.J."/>
        </authorList>
    </citation>
    <scope>NUCLEOTIDE SEQUENCE</scope>
    <source>
        <strain evidence="1">BICM</strain>
    </source>
</reference>
<dbReference type="InterPro" id="IPR019734">
    <property type="entry name" value="TPR_rpt"/>
</dbReference>
<dbReference type="SUPFAM" id="SSF48452">
    <property type="entry name" value="TPR-like"/>
    <property type="match status" value="1"/>
</dbReference>
<keyword evidence="2" id="KW-1185">Reference proteome</keyword>
<dbReference type="PANTHER" id="PTHR46014">
    <property type="entry name" value="TETRATRICOPEPTIDE REPEAT PROTEIN 1"/>
    <property type="match status" value="1"/>
</dbReference>
<dbReference type="EMBL" id="JAHDYR010000011">
    <property type="protein sequence ID" value="KAG9395377.1"/>
    <property type="molecule type" value="Genomic_DNA"/>
</dbReference>
<name>A0A8J6E572_9EUKA</name>
<dbReference type="PANTHER" id="PTHR46014:SF1">
    <property type="entry name" value="TETRATRICOPEPTIDE REPEAT PROTEIN 1"/>
    <property type="match status" value="1"/>
</dbReference>
<organism evidence="1 2">
    <name type="scientific">Carpediemonas membranifera</name>
    <dbReference type="NCBI Taxonomy" id="201153"/>
    <lineage>
        <taxon>Eukaryota</taxon>
        <taxon>Metamonada</taxon>
        <taxon>Carpediemonas-like organisms</taxon>
        <taxon>Carpediemonas</taxon>
    </lineage>
</organism>